<evidence type="ECO:0000256" key="5">
    <source>
        <dbReference type="ARBA" id="ARBA00022989"/>
    </source>
</evidence>
<dbReference type="PROSITE" id="PS50928">
    <property type="entry name" value="ABC_TM1"/>
    <property type="match status" value="1"/>
</dbReference>
<sequence length="288" mass="30790">MSKNLDTALGLGAQNSWWIRAITALVCALVVLTFAGPLIAILVGAFDGSRDPSRLSLFPTDLTLDNWRAALNRDVLRYLANSLFVVGVGLLLQMGVSVLAAYALARKKFRGAGIVLVLILATMMLPEEILAIPLAVVLSDLPLLHLNLTDSLAGMIVPIVAWGFAILVMTEFMKEVPKELEEAARLDGAGEFRVFWSVVLPTVTPALGVIGVFGFTMIWDQYLLPLLVASDAKNYTLPLALSSLRADPEVGIGVVLVASTLAMVPAILAFLGFQRSFMRGISAGAIKG</sequence>
<evidence type="ECO:0000256" key="3">
    <source>
        <dbReference type="ARBA" id="ARBA00022475"/>
    </source>
</evidence>
<dbReference type="PANTHER" id="PTHR43744">
    <property type="entry name" value="ABC TRANSPORTER PERMEASE PROTEIN MG189-RELATED-RELATED"/>
    <property type="match status" value="1"/>
</dbReference>
<dbReference type="EMBL" id="JBHSFI010000002">
    <property type="protein sequence ID" value="MFC4627329.1"/>
    <property type="molecule type" value="Genomic_DNA"/>
</dbReference>
<comment type="subcellular location">
    <subcellularLocation>
        <location evidence="1 7">Cell membrane</location>
        <topology evidence="1 7">Multi-pass membrane protein</topology>
    </subcellularLocation>
</comment>
<evidence type="ECO:0000256" key="4">
    <source>
        <dbReference type="ARBA" id="ARBA00022692"/>
    </source>
</evidence>
<evidence type="ECO:0000256" key="1">
    <source>
        <dbReference type="ARBA" id="ARBA00004651"/>
    </source>
</evidence>
<organism evidence="9 10">
    <name type="scientific">Promicromonospora alba</name>
    <dbReference type="NCBI Taxonomy" id="1616110"/>
    <lineage>
        <taxon>Bacteria</taxon>
        <taxon>Bacillati</taxon>
        <taxon>Actinomycetota</taxon>
        <taxon>Actinomycetes</taxon>
        <taxon>Micrococcales</taxon>
        <taxon>Promicromonosporaceae</taxon>
        <taxon>Promicromonospora</taxon>
    </lineage>
</organism>
<evidence type="ECO:0000259" key="8">
    <source>
        <dbReference type="PROSITE" id="PS50928"/>
    </source>
</evidence>
<feature type="transmembrane region" description="Helical" evidence="7">
    <location>
        <begin position="250"/>
        <end position="273"/>
    </location>
</feature>
<feature type="transmembrane region" description="Helical" evidence="7">
    <location>
        <begin position="152"/>
        <end position="173"/>
    </location>
</feature>
<keyword evidence="4 7" id="KW-0812">Transmembrane</keyword>
<keyword evidence="6 7" id="KW-0472">Membrane</keyword>
<dbReference type="SUPFAM" id="SSF161098">
    <property type="entry name" value="MetI-like"/>
    <property type="match status" value="1"/>
</dbReference>
<comment type="similarity">
    <text evidence="7">Belongs to the binding-protein-dependent transport system permease family.</text>
</comment>
<name>A0ABV9HAE4_9MICO</name>
<keyword evidence="3" id="KW-1003">Cell membrane</keyword>
<feature type="transmembrane region" description="Helical" evidence="7">
    <location>
        <begin position="112"/>
        <end position="132"/>
    </location>
</feature>
<reference evidence="10" key="1">
    <citation type="journal article" date="2019" name="Int. J. Syst. Evol. Microbiol.">
        <title>The Global Catalogue of Microorganisms (GCM) 10K type strain sequencing project: providing services to taxonomists for standard genome sequencing and annotation.</title>
        <authorList>
            <consortium name="The Broad Institute Genomics Platform"/>
            <consortium name="The Broad Institute Genome Sequencing Center for Infectious Disease"/>
            <person name="Wu L."/>
            <person name="Ma J."/>
        </authorList>
    </citation>
    <scope>NUCLEOTIDE SEQUENCE [LARGE SCALE GENOMIC DNA]</scope>
    <source>
        <strain evidence="10">CCUG 42722</strain>
    </source>
</reference>
<keyword evidence="5 7" id="KW-1133">Transmembrane helix</keyword>
<evidence type="ECO:0000313" key="10">
    <source>
        <dbReference type="Proteomes" id="UP001596011"/>
    </source>
</evidence>
<dbReference type="Gene3D" id="1.10.3720.10">
    <property type="entry name" value="MetI-like"/>
    <property type="match status" value="1"/>
</dbReference>
<evidence type="ECO:0000256" key="7">
    <source>
        <dbReference type="RuleBase" id="RU363032"/>
    </source>
</evidence>
<feature type="transmembrane region" description="Helical" evidence="7">
    <location>
        <begin position="83"/>
        <end position="105"/>
    </location>
</feature>
<keyword evidence="10" id="KW-1185">Reference proteome</keyword>
<gene>
    <name evidence="9" type="ORF">ACFO6V_03730</name>
</gene>
<dbReference type="Pfam" id="PF00528">
    <property type="entry name" value="BPD_transp_1"/>
    <property type="match status" value="1"/>
</dbReference>
<comment type="caution">
    <text evidence="9">The sequence shown here is derived from an EMBL/GenBank/DDBJ whole genome shotgun (WGS) entry which is preliminary data.</text>
</comment>
<dbReference type="CDD" id="cd06261">
    <property type="entry name" value="TM_PBP2"/>
    <property type="match status" value="1"/>
</dbReference>
<feature type="domain" description="ABC transmembrane type-1" evidence="8">
    <location>
        <begin position="79"/>
        <end position="273"/>
    </location>
</feature>
<evidence type="ECO:0000256" key="6">
    <source>
        <dbReference type="ARBA" id="ARBA00023136"/>
    </source>
</evidence>
<feature type="transmembrane region" description="Helical" evidence="7">
    <location>
        <begin position="21"/>
        <end position="46"/>
    </location>
</feature>
<evidence type="ECO:0000313" key="9">
    <source>
        <dbReference type="EMBL" id="MFC4627329.1"/>
    </source>
</evidence>
<evidence type="ECO:0000256" key="2">
    <source>
        <dbReference type="ARBA" id="ARBA00022448"/>
    </source>
</evidence>
<accession>A0ABV9HAE4</accession>
<dbReference type="InterPro" id="IPR035906">
    <property type="entry name" value="MetI-like_sf"/>
</dbReference>
<keyword evidence="2 7" id="KW-0813">Transport</keyword>
<dbReference type="Proteomes" id="UP001596011">
    <property type="component" value="Unassembled WGS sequence"/>
</dbReference>
<protein>
    <submittedName>
        <fullName evidence="9">Carbohydrate ABC transporter permease</fullName>
    </submittedName>
</protein>
<dbReference type="PANTHER" id="PTHR43744:SF3">
    <property type="entry name" value="LACTOSE TRANSPORT SYSTEM PERMEASE PROTEIN LACG"/>
    <property type="match status" value="1"/>
</dbReference>
<dbReference type="InterPro" id="IPR000515">
    <property type="entry name" value="MetI-like"/>
</dbReference>
<proteinExistence type="inferred from homology"/>
<feature type="transmembrane region" description="Helical" evidence="7">
    <location>
        <begin position="194"/>
        <end position="219"/>
    </location>
</feature>
<dbReference type="RefSeq" id="WP_377132365.1">
    <property type="nucleotide sequence ID" value="NZ_JBHSFI010000002.1"/>
</dbReference>